<evidence type="ECO:0000313" key="5">
    <source>
        <dbReference type="EnsemblPlants" id="PNT63886"/>
    </source>
</evidence>
<dbReference type="PANTHER" id="PTHR33184">
    <property type="entry name" value="PROTEIN TAPETUM DETERMINANT 1-LIKE-RELATED"/>
    <property type="match status" value="1"/>
</dbReference>
<dbReference type="OrthoDB" id="603213at2759"/>
<accession>A0A2K2CPC9</accession>
<gene>
    <name evidence="4" type="ORF">BRADI_4g22019v3</name>
</gene>
<feature type="chain" id="PRO_5033762205" evidence="3">
    <location>
        <begin position="26"/>
        <end position="176"/>
    </location>
</feature>
<proteinExistence type="predicted"/>
<dbReference type="EnsemblPlants" id="PNT63886">
    <property type="protein sequence ID" value="PNT63886"/>
    <property type="gene ID" value="BRADI_4g22019v3"/>
</dbReference>
<keyword evidence="6" id="KW-1185">Reference proteome</keyword>
<evidence type="ECO:0000256" key="1">
    <source>
        <dbReference type="ARBA" id="ARBA00022729"/>
    </source>
</evidence>
<dbReference type="AlphaFoldDB" id="A0A2K2CPC9"/>
<reference evidence="4 5" key="1">
    <citation type="journal article" date="2010" name="Nature">
        <title>Genome sequencing and analysis of the model grass Brachypodium distachyon.</title>
        <authorList>
            <consortium name="International Brachypodium Initiative"/>
        </authorList>
    </citation>
    <scope>NUCLEOTIDE SEQUENCE [LARGE SCALE GENOMIC DNA]</scope>
    <source>
        <strain evidence="4 5">Bd21</strain>
    </source>
</reference>
<sequence length="176" mass="18166">MASSSKAILLLFALFAAALLNTCRAAEEPACGPEDIRITTALTGRVVSARLERAVTVENACAAAACPQDGVVLRCSPAAMAAAGALLDGTKIRVVADHAGNGKGNREGGDRDQGLCLVGNGWPIAARCAPVTFTYAADKRSSSPSTTPRPGAEDASSDDRSLRVRLPTARPAYRID</sequence>
<dbReference type="InterPro" id="IPR040361">
    <property type="entry name" value="TPD1"/>
</dbReference>
<protein>
    <submittedName>
        <fullName evidence="4 5">Uncharacterized protein</fullName>
    </submittedName>
</protein>
<organism evidence="4">
    <name type="scientific">Brachypodium distachyon</name>
    <name type="common">Purple false brome</name>
    <name type="synonym">Trachynia distachya</name>
    <dbReference type="NCBI Taxonomy" id="15368"/>
    <lineage>
        <taxon>Eukaryota</taxon>
        <taxon>Viridiplantae</taxon>
        <taxon>Streptophyta</taxon>
        <taxon>Embryophyta</taxon>
        <taxon>Tracheophyta</taxon>
        <taxon>Spermatophyta</taxon>
        <taxon>Magnoliopsida</taxon>
        <taxon>Liliopsida</taxon>
        <taxon>Poales</taxon>
        <taxon>Poaceae</taxon>
        <taxon>BOP clade</taxon>
        <taxon>Pooideae</taxon>
        <taxon>Stipodae</taxon>
        <taxon>Brachypodieae</taxon>
        <taxon>Brachypodium</taxon>
    </lineage>
</organism>
<feature type="signal peptide" evidence="3">
    <location>
        <begin position="1"/>
        <end position="25"/>
    </location>
</feature>
<keyword evidence="1 3" id="KW-0732">Signal</keyword>
<reference evidence="4" key="2">
    <citation type="submission" date="2017-06" db="EMBL/GenBank/DDBJ databases">
        <title>WGS assembly of Brachypodium distachyon.</title>
        <authorList>
            <consortium name="The International Brachypodium Initiative"/>
            <person name="Lucas S."/>
            <person name="Harmon-Smith M."/>
            <person name="Lail K."/>
            <person name="Tice H."/>
            <person name="Grimwood J."/>
            <person name="Bruce D."/>
            <person name="Barry K."/>
            <person name="Shu S."/>
            <person name="Lindquist E."/>
            <person name="Wang M."/>
            <person name="Pitluck S."/>
            <person name="Vogel J.P."/>
            <person name="Garvin D.F."/>
            <person name="Mockler T.C."/>
            <person name="Schmutz J."/>
            <person name="Rokhsar D."/>
            <person name="Bevan M.W."/>
        </authorList>
    </citation>
    <scope>NUCLEOTIDE SEQUENCE</scope>
    <source>
        <strain evidence="4">Bd21</strain>
    </source>
</reference>
<evidence type="ECO:0000313" key="6">
    <source>
        <dbReference type="Proteomes" id="UP000008810"/>
    </source>
</evidence>
<reference evidence="5" key="3">
    <citation type="submission" date="2018-08" db="UniProtKB">
        <authorList>
            <consortium name="EnsemblPlants"/>
        </authorList>
    </citation>
    <scope>IDENTIFICATION</scope>
    <source>
        <strain evidence="5">cv. Bd21</strain>
    </source>
</reference>
<dbReference type="GO" id="GO:0001709">
    <property type="term" value="P:cell fate determination"/>
    <property type="evidence" value="ECO:0000318"/>
    <property type="project" value="GO_Central"/>
</dbReference>
<evidence type="ECO:0000256" key="2">
    <source>
        <dbReference type="SAM" id="MobiDB-lite"/>
    </source>
</evidence>
<dbReference type="Proteomes" id="UP000008810">
    <property type="component" value="Chromosome 4"/>
</dbReference>
<evidence type="ECO:0000313" key="4">
    <source>
        <dbReference type="EMBL" id="PNT63886.1"/>
    </source>
</evidence>
<dbReference type="PANTHER" id="PTHR33184:SF5">
    <property type="entry name" value="PUTATIVE-RELATED"/>
    <property type="match status" value="1"/>
</dbReference>
<dbReference type="EMBL" id="CM000883">
    <property type="protein sequence ID" value="PNT63886.1"/>
    <property type="molecule type" value="Genomic_DNA"/>
</dbReference>
<dbReference type="InParanoid" id="A0A2K2CPC9"/>
<name>A0A2K2CPC9_BRADI</name>
<feature type="region of interest" description="Disordered" evidence="2">
    <location>
        <begin position="137"/>
        <end position="176"/>
    </location>
</feature>
<dbReference type="Gramene" id="PNT63886">
    <property type="protein sequence ID" value="PNT63886"/>
    <property type="gene ID" value="BRADI_4g22019v3"/>
</dbReference>
<evidence type="ECO:0000256" key="3">
    <source>
        <dbReference type="SAM" id="SignalP"/>
    </source>
</evidence>